<comment type="function">
    <text evidence="5">Specifically methylates the pseudouridine at position 1915 (m3Psi1915) in 23S rRNA.</text>
</comment>
<comment type="similarity">
    <text evidence="4 5">Belongs to the RNA methyltransferase RlmH family.</text>
</comment>
<comment type="caution">
    <text evidence="5">Lacks conserved residue(s) required for the propagation of feature annotation.</text>
</comment>
<evidence type="ECO:0000313" key="7">
    <source>
        <dbReference type="Proteomes" id="UP000051269"/>
    </source>
</evidence>
<comment type="subunit">
    <text evidence="5">Homodimer.</text>
</comment>
<dbReference type="InterPro" id="IPR029028">
    <property type="entry name" value="Alpha/beta_knot_MTases"/>
</dbReference>
<dbReference type="CDD" id="cd18081">
    <property type="entry name" value="RlmH-like"/>
    <property type="match status" value="1"/>
</dbReference>
<protein>
    <recommendedName>
        <fullName evidence="5">Ribosomal RNA large subunit methyltransferase H</fullName>
        <ecNumber evidence="5">2.1.1.177</ecNumber>
    </recommendedName>
    <alternativeName>
        <fullName evidence="5">23S rRNA (pseudouridine1915-N3)-methyltransferase</fullName>
    </alternativeName>
    <alternativeName>
        <fullName evidence="5">23S rRNA m3Psi1915 methyltransferase</fullName>
    </alternativeName>
    <alternativeName>
        <fullName evidence="5">rRNA (pseudouridine-N3-)-methyltransferase RlmH</fullName>
    </alternativeName>
</protein>
<comment type="subcellular location">
    <subcellularLocation>
        <location evidence="5">Cytoplasm</location>
    </subcellularLocation>
</comment>
<keyword evidence="5" id="KW-0698">rRNA processing</keyword>
<keyword evidence="5" id="KW-0963">Cytoplasm</keyword>
<reference evidence="6 7" key="1">
    <citation type="submission" date="2015-10" db="EMBL/GenBank/DDBJ databases">
        <title>Metagenome-Assembled Genomes uncover a global brackish microbiome.</title>
        <authorList>
            <person name="Hugerth L.W."/>
            <person name="Larsson J."/>
            <person name="Alneberg J."/>
            <person name="Lindh M.V."/>
            <person name="Legrand C."/>
            <person name="Pinhassi J."/>
            <person name="Andersson A.F."/>
        </authorList>
    </citation>
    <scope>NUCLEOTIDE SEQUENCE [LARGE SCALE GENOMIC DNA]</scope>
    <source>
        <strain evidence="6">BACL18 MAG-120507-bin52</strain>
    </source>
</reference>
<dbReference type="AlphaFoldDB" id="A0A0R2RFN0"/>
<sequence length="144" mass="16675">MKHRVCLVGRPSGWAKEAGAEFQKRIGRYAQIECVHLREEAKVEDELINQCERGWWSICLDPQGKSHTTEEWKNEWEKLERAGHTRLVWMIGGANGFSKGFRARCHAVRAMGPQTLSHDLALVVLLEQIYRLESWRAGHPYHRA</sequence>
<feature type="binding site" evidence="5">
    <location>
        <position position="60"/>
    </location>
    <ligand>
        <name>S-adenosyl-L-methionine</name>
        <dbReference type="ChEBI" id="CHEBI:59789"/>
    </ligand>
</feature>
<dbReference type="PIRSF" id="PIRSF004505">
    <property type="entry name" value="MT_bac"/>
    <property type="match status" value="1"/>
</dbReference>
<dbReference type="Pfam" id="PF02590">
    <property type="entry name" value="SPOUT_MTase"/>
    <property type="match status" value="1"/>
</dbReference>
<dbReference type="EC" id="2.1.1.177" evidence="5"/>
<proteinExistence type="inferred from homology"/>
<gene>
    <name evidence="5" type="primary">rlmH</name>
    <name evidence="6" type="ORF">ABR82_03555</name>
</gene>
<keyword evidence="2 5" id="KW-0808">Transferase</keyword>
<dbReference type="PANTHER" id="PTHR33603">
    <property type="entry name" value="METHYLTRANSFERASE"/>
    <property type="match status" value="1"/>
</dbReference>
<accession>A0A0R2RFN0</accession>
<evidence type="ECO:0000313" key="6">
    <source>
        <dbReference type="EMBL" id="KRO61385.1"/>
    </source>
</evidence>
<dbReference type="SUPFAM" id="SSF75217">
    <property type="entry name" value="alpha/beta knot"/>
    <property type="match status" value="1"/>
</dbReference>
<comment type="catalytic activity">
    <reaction evidence="5">
        <text>pseudouridine(1915) in 23S rRNA + S-adenosyl-L-methionine = N(3)-methylpseudouridine(1915) in 23S rRNA + S-adenosyl-L-homocysteine + H(+)</text>
        <dbReference type="Rhea" id="RHEA:42752"/>
        <dbReference type="Rhea" id="RHEA-COMP:10221"/>
        <dbReference type="Rhea" id="RHEA-COMP:10222"/>
        <dbReference type="ChEBI" id="CHEBI:15378"/>
        <dbReference type="ChEBI" id="CHEBI:57856"/>
        <dbReference type="ChEBI" id="CHEBI:59789"/>
        <dbReference type="ChEBI" id="CHEBI:65314"/>
        <dbReference type="ChEBI" id="CHEBI:74486"/>
        <dbReference type="EC" id="2.1.1.177"/>
    </reaction>
</comment>
<evidence type="ECO:0000256" key="5">
    <source>
        <dbReference type="HAMAP-Rule" id="MF_00658"/>
    </source>
</evidence>
<evidence type="ECO:0000256" key="1">
    <source>
        <dbReference type="ARBA" id="ARBA00022603"/>
    </source>
</evidence>
<dbReference type="InterPro" id="IPR003742">
    <property type="entry name" value="RlmH-like"/>
</dbReference>
<organism evidence="6 7">
    <name type="scientific">Verrucomicrobia subdivision 6 bacterium BACL9 MAG-120507-bin52</name>
    <dbReference type="NCBI Taxonomy" id="1655590"/>
    <lineage>
        <taxon>Bacteria</taxon>
        <taxon>Pseudomonadati</taxon>
        <taxon>Verrucomicrobiota</taxon>
        <taxon>Verrucomicrobiia</taxon>
        <taxon>Verrucomicrobiales</taxon>
        <taxon>Verrucomicrobia subdivision 6</taxon>
    </lineage>
</organism>
<evidence type="ECO:0000256" key="2">
    <source>
        <dbReference type="ARBA" id="ARBA00022679"/>
    </source>
</evidence>
<keyword evidence="1 5" id="KW-0489">Methyltransferase</keyword>
<dbReference type="Gene3D" id="3.40.1280.10">
    <property type="match status" value="1"/>
</dbReference>
<dbReference type="PANTHER" id="PTHR33603:SF1">
    <property type="entry name" value="RIBOSOMAL RNA LARGE SUBUNIT METHYLTRANSFERASE H"/>
    <property type="match status" value="1"/>
</dbReference>
<dbReference type="Proteomes" id="UP000051269">
    <property type="component" value="Unassembled WGS sequence"/>
</dbReference>
<evidence type="ECO:0000256" key="3">
    <source>
        <dbReference type="ARBA" id="ARBA00022691"/>
    </source>
</evidence>
<evidence type="ECO:0000256" key="4">
    <source>
        <dbReference type="ARBA" id="ARBA00038303"/>
    </source>
</evidence>
<dbReference type="HAMAP" id="MF_00658">
    <property type="entry name" value="23SrRNA_methyltr_H"/>
    <property type="match status" value="1"/>
</dbReference>
<dbReference type="GO" id="GO:0005737">
    <property type="term" value="C:cytoplasm"/>
    <property type="evidence" value="ECO:0007669"/>
    <property type="project" value="UniProtKB-SubCell"/>
</dbReference>
<name>A0A0R2RFN0_9BACT</name>
<dbReference type="InterPro" id="IPR029026">
    <property type="entry name" value="tRNA_m1G_MTases_N"/>
</dbReference>
<dbReference type="GO" id="GO:0070038">
    <property type="term" value="F:rRNA (pseudouridine-N3-)-methyltransferase activity"/>
    <property type="evidence" value="ECO:0007669"/>
    <property type="project" value="UniProtKB-UniRule"/>
</dbReference>
<feature type="binding site" evidence="5">
    <location>
        <position position="92"/>
    </location>
    <ligand>
        <name>S-adenosyl-L-methionine</name>
        <dbReference type="ChEBI" id="CHEBI:59789"/>
    </ligand>
</feature>
<comment type="caution">
    <text evidence="6">The sequence shown here is derived from an EMBL/GenBank/DDBJ whole genome shotgun (WGS) entry which is preliminary data.</text>
</comment>
<dbReference type="EMBL" id="LIBO01000238">
    <property type="protein sequence ID" value="KRO61385.1"/>
    <property type="molecule type" value="Genomic_DNA"/>
</dbReference>
<keyword evidence="3 5" id="KW-0949">S-adenosyl-L-methionine</keyword>